<organism evidence="3 4">
    <name type="scientific">Novosphingobium fluoreni</name>
    <dbReference type="NCBI Taxonomy" id="1391222"/>
    <lineage>
        <taxon>Bacteria</taxon>
        <taxon>Pseudomonadati</taxon>
        <taxon>Pseudomonadota</taxon>
        <taxon>Alphaproteobacteria</taxon>
        <taxon>Sphingomonadales</taxon>
        <taxon>Sphingomonadaceae</taxon>
        <taxon>Novosphingobium</taxon>
    </lineage>
</organism>
<dbReference type="Pfam" id="PF00144">
    <property type="entry name" value="Beta-lactamase"/>
    <property type="match status" value="1"/>
</dbReference>
<dbReference type="Proteomes" id="UP000561459">
    <property type="component" value="Unassembled WGS sequence"/>
</dbReference>
<evidence type="ECO:0000256" key="1">
    <source>
        <dbReference type="SAM" id="SignalP"/>
    </source>
</evidence>
<dbReference type="RefSeq" id="WP_246388177.1">
    <property type="nucleotide sequence ID" value="NZ_JACIDY010000001.1"/>
</dbReference>
<dbReference type="InterPro" id="IPR012338">
    <property type="entry name" value="Beta-lactam/transpept-like"/>
</dbReference>
<dbReference type="SUPFAM" id="SSF56601">
    <property type="entry name" value="beta-lactamase/transpeptidase-like"/>
    <property type="match status" value="1"/>
</dbReference>
<sequence>MLWRLIAGLAVLGAALGSVTAQADAVDDYVAAQMQRQRITGLALAVMRDGQIVRAQGFGLANIEHHVPVHPDTLFKTGALGMQFTAVATMLLVEDGKIDLDASVARYLPNAPRKWRPITIRQLLWHTSGLPATPNGEFRADYTDDELQAIIGKEELNFAAGTRWRFSWADYIVLGFVIRKVTGEYYGDVLRRRVFAPLHMATARPIDEIVIVPNRASGYEWREGTLRNAEWVSPTANSTADGSLYLSVLDYAAWDAGVFARKVLKPESWAQIAAPAQLASGGTYPYGPGWFQENVGGHAAWRHAGAWQGFKTFAIRYRDPALTVVVLANSDNADPAAIARQVAALTEPGLAQAKVQPLPNADAAQARALLTAIQAGAVDKTAFAYLAALDLRETLAEYQGILQPLGPLQDVALFQTLKLGDDDAAIYRARYQGGTVELRISTAPNGKIGNLELSLIDAWDAPVYP</sequence>
<dbReference type="Gene3D" id="3.40.710.10">
    <property type="entry name" value="DD-peptidase/beta-lactamase superfamily"/>
    <property type="match status" value="1"/>
</dbReference>
<gene>
    <name evidence="3" type="ORF">GGR39_000263</name>
</gene>
<feature type="signal peptide" evidence="1">
    <location>
        <begin position="1"/>
        <end position="23"/>
    </location>
</feature>
<evidence type="ECO:0000313" key="3">
    <source>
        <dbReference type="EMBL" id="MBB3938634.1"/>
    </source>
</evidence>
<evidence type="ECO:0000313" key="4">
    <source>
        <dbReference type="Proteomes" id="UP000561459"/>
    </source>
</evidence>
<comment type="caution">
    <text evidence="3">The sequence shown here is derived from an EMBL/GenBank/DDBJ whole genome shotgun (WGS) entry which is preliminary data.</text>
</comment>
<name>A0A7W6BYX7_9SPHN</name>
<feature type="domain" description="Beta-lactamase-related" evidence="2">
    <location>
        <begin position="26"/>
        <end position="342"/>
    </location>
</feature>
<dbReference type="InterPro" id="IPR001466">
    <property type="entry name" value="Beta-lactam-related"/>
</dbReference>
<dbReference type="EMBL" id="JACIDY010000001">
    <property type="protein sequence ID" value="MBB3938634.1"/>
    <property type="molecule type" value="Genomic_DNA"/>
</dbReference>
<reference evidence="3 4" key="1">
    <citation type="submission" date="2020-08" db="EMBL/GenBank/DDBJ databases">
        <title>Genomic Encyclopedia of Type Strains, Phase IV (KMG-IV): sequencing the most valuable type-strain genomes for metagenomic binning, comparative biology and taxonomic classification.</title>
        <authorList>
            <person name="Goeker M."/>
        </authorList>
    </citation>
    <scope>NUCLEOTIDE SEQUENCE [LARGE SCALE GENOMIC DNA]</scope>
    <source>
        <strain evidence="3 4">DSM 27568</strain>
    </source>
</reference>
<dbReference type="AlphaFoldDB" id="A0A7W6BYX7"/>
<keyword evidence="1" id="KW-0732">Signal</keyword>
<evidence type="ECO:0000259" key="2">
    <source>
        <dbReference type="Pfam" id="PF00144"/>
    </source>
</evidence>
<accession>A0A7W6BYX7</accession>
<keyword evidence="4" id="KW-1185">Reference proteome</keyword>
<dbReference type="InterPro" id="IPR050491">
    <property type="entry name" value="AmpC-like"/>
</dbReference>
<dbReference type="PANTHER" id="PTHR46825:SF9">
    <property type="entry name" value="BETA-LACTAMASE-RELATED DOMAIN-CONTAINING PROTEIN"/>
    <property type="match status" value="1"/>
</dbReference>
<feature type="chain" id="PRO_5030871256" evidence="1">
    <location>
        <begin position="24"/>
        <end position="465"/>
    </location>
</feature>
<proteinExistence type="predicted"/>
<dbReference type="PANTHER" id="PTHR46825">
    <property type="entry name" value="D-ALANYL-D-ALANINE-CARBOXYPEPTIDASE/ENDOPEPTIDASE AMPH"/>
    <property type="match status" value="1"/>
</dbReference>
<protein>
    <submittedName>
        <fullName evidence="3">CubicO group peptidase (Beta-lactamase class C family)</fullName>
    </submittedName>
</protein>